<accession>A0A1H9J285</accession>
<reference evidence="2 3" key="1">
    <citation type="submission" date="2016-10" db="EMBL/GenBank/DDBJ databases">
        <authorList>
            <person name="de Groot N.N."/>
        </authorList>
    </citation>
    <scope>NUCLEOTIDE SEQUENCE [LARGE SCALE GENOMIC DNA]</scope>
    <source>
        <strain evidence="2 3">B25</strain>
    </source>
</reference>
<organism evidence="2 3">
    <name type="scientific">Treponema bryantii</name>
    <dbReference type="NCBI Taxonomy" id="163"/>
    <lineage>
        <taxon>Bacteria</taxon>
        <taxon>Pseudomonadati</taxon>
        <taxon>Spirochaetota</taxon>
        <taxon>Spirochaetia</taxon>
        <taxon>Spirochaetales</taxon>
        <taxon>Treponemataceae</taxon>
        <taxon>Treponema</taxon>
    </lineage>
</organism>
<feature type="compositionally biased region" description="Low complexity" evidence="1">
    <location>
        <begin position="61"/>
        <end position="72"/>
    </location>
</feature>
<keyword evidence="3" id="KW-1185">Reference proteome</keyword>
<name>A0A1H9J285_9SPIR</name>
<evidence type="ECO:0000256" key="1">
    <source>
        <dbReference type="SAM" id="MobiDB-lite"/>
    </source>
</evidence>
<dbReference type="AlphaFoldDB" id="A0A1H9J285"/>
<feature type="region of interest" description="Disordered" evidence="1">
    <location>
        <begin position="29"/>
        <end position="113"/>
    </location>
</feature>
<sequence length="113" mass="12455">MGIQPIDLQTMYTQLSNVSKTMAGAQQAQLTEAMQQQGNIQRSMENAAKVQQTSNEKSDTNSVNQNGSNSSGAYGGKNQKRKNSDEIEQDDTQEVRPPKSDRSYLGTIIDITR</sequence>
<proteinExistence type="predicted"/>
<gene>
    <name evidence="2" type="ORF">SAMN04487977_11138</name>
</gene>
<dbReference type="Proteomes" id="UP000182360">
    <property type="component" value="Unassembled WGS sequence"/>
</dbReference>
<feature type="compositionally biased region" description="Polar residues" evidence="1">
    <location>
        <begin position="38"/>
        <end position="55"/>
    </location>
</feature>
<dbReference type="OrthoDB" id="361694at2"/>
<protein>
    <submittedName>
        <fullName evidence="2">Uncharacterized protein</fullName>
    </submittedName>
</protein>
<dbReference type="RefSeq" id="WP_074645231.1">
    <property type="nucleotide sequence ID" value="NZ_AP025286.1"/>
</dbReference>
<evidence type="ECO:0000313" key="3">
    <source>
        <dbReference type="Proteomes" id="UP000182360"/>
    </source>
</evidence>
<evidence type="ECO:0000313" key="2">
    <source>
        <dbReference type="EMBL" id="SEQ80725.1"/>
    </source>
</evidence>
<dbReference type="STRING" id="163.SAMN04487775_102153"/>
<feature type="compositionally biased region" description="Basic and acidic residues" evidence="1">
    <location>
        <begin position="93"/>
        <end position="102"/>
    </location>
</feature>
<dbReference type="EMBL" id="FOFU01000011">
    <property type="protein sequence ID" value="SEQ80725.1"/>
    <property type="molecule type" value="Genomic_DNA"/>
</dbReference>